<dbReference type="RefSeq" id="WP_096828378.1">
    <property type="nucleotide sequence ID" value="NZ_NXIB02000133.1"/>
</dbReference>
<gene>
    <name evidence="1" type="ORF">CP500_018510</name>
</gene>
<proteinExistence type="predicted"/>
<evidence type="ECO:0000313" key="2">
    <source>
        <dbReference type="Proteomes" id="UP000226442"/>
    </source>
</evidence>
<dbReference type="AlphaFoldDB" id="A0A2G4EWU8"/>
<dbReference type="EMBL" id="NXIB02000133">
    <property type="protein sequence ID" value="PHX53999.1"/>
    <property type="molecule type" value="Genomic_DNA"/>
</dbReference>
<dbReference type="CDD" id="cd01335">
    <property type="entry name" value="Radical_SAM"/>
    <property type="match status" value="1"/>
</dbReference>
<dbReference type="Proteomes" id="UP000226442">
    <property type="component" value="Unassembled WGS sequence"/>
</dbReference>
<keyword evidence="2" id="KW-1185">Reference proteome</keyword>
<sequence>MSSINTGIEWCDRTWNPTTGCDKVSPGCTHCYAEALTKRFHTNFPNGFDLTEYPKRLNEPKTWRKPSRIFVNSMSDLFHEDVSIEFLKQVFEVMRETPHHIYQILTKRHERLLELAPELDWSDNIWMGVSVENQNYVNRIDCLRKVPAKVRFLSCEPLLGPLQLDLTDIHWVIVGGESGQKHRPMQEEWAQSIRDQCQDAGVAFFFKQWGGRTPKAAGRLLDDKIWDEMPEAWEKHQKKWNGYTLSVSRNSNKVVTPTLVKM</sequence>
<comment type="caution">
    <text evidence="1">The sequence shown here is derived from an EMBL/GenBank/DDBJ whole genome shotgun (WGS) entry which is preliminary data.</text>
</comment>
<accession>A0A2G4EWU8</accession>
<evidence type="ECO:0000313" key="1">
    <source>
        <dbReference type="EMBL" id="PHX53999.1"/>
    </source>
</evidence>
<organism evidence="1 2">
    <name type="scientific">Tychonema bourrellyi FEM_GT703</name>
    <dbReference type="NCBI Taxonomy" id="2040638"/>
    <lineage>
        <taxon>Bacteria</taxon>
        <taxon>Bacillati</taxon>
        <taxon>Cyanobacteriota</taxon>
        <taxon>Cyanophyceae</taxon>
        <taxon>Oscillatoriophycideae</taxon>
        <taxon>Oscillatoriales</taxon>
        <taxon>Microcoleaceae</taxon>
        <taxon>Tychonema</taxon>
    </lineage>
</organism>
<reference evidence="1" key="1">
    <citation type="submission" date="2017-10" db="EMBL/GenBank/DDBJ databases">
        <title>Draft genome sequence of the planktic cyanobacteria Tychonema bourrellyi isolated from alpine lentic freshwater.</title>
        <authorList>
            <person name="Tett A."/>
            <person name="Armanini F."/>
            <person name="Asnicar F."/>
            <person name="Boscaini A."/>
            <person name="Pasolli E."/>
            <person name="Zolfo M."/>
            <person name="Donati C."/>
            <person name="Salmaso N."/>
            <person name="Segata N."/>
        </authorList>
    </citation>
    <scope>NUCLEOTIDE SEQUENCE</scope>
    <source>
        <strain evidence="1">FEM_GT703</strain>
    </source>
</reference>
<name>A0A2G4EWU8_9CYAN</name>
<protein>
    <submittedName>
        <fullName evidence="1">Phage Gp37/Gp68 family protein</fullName>
    </submittedName>
</protein>
<dbReference type="OrthoDB" id="9787478at2"/>
<dbReference type="Pfam" id="PF07505">
    <property type="entry name" value="DUF5131"/>
    <property type="match status" value="1"/>
</dbReference>
<dbReference type="InterPro" id="IPR011101">
    <property type="entry name" value="DUF5131"/>
</dbReference>